<keyword evidence="8" id="KW-0547">Nucleotide-binding</keyword>
<evidence type="ECO:0000256" key="8">
    <source>
        <dbReference type="ARBA" id="ARBA00022741"/>
    </source>
</evidence>
<dbReference type="Pfam" id="PF00512">
    <property type="entry name" value="HisKA"/>
    <property type="match status" value="1"/>
</dbReference>
<dbReference type="EMBL" id="BAAAEO010000002">
    <property type="protein sequence ID" value="GAA0545286.1"/>
    <property type="molecule type" value="Genomic_DNA"/>
</dbReference>
<dbReference type="PANTHER" id="PTHR45528:SF1">
    <property type="entry name" value="SENSOR HISTIDINE KINASE CPXA"/>
    <property type="match status" value="1"/>
</dbReference>
<keyword evidence="6" id="KW-0808">Transferase</keyword>
<keyword evidence="5" id="KW-0597">Phosphoprotein</keyword>
<dbReference type="InterPro" id="IPR003594">
    <property type="entry name" value="HATPase_dom"/>
</dbReference>
<dbReference type="Gene3D" id="1.10.287.130">
    <property type="match status" value="1"/>
</dbReference>
<dbReference type="SMART" id="SM00388">
    <property type="entry name" value="HisKA"/>
    <property type="match status" value="1"/>
</dbReference>
<name>A0ABN1DJK5_9GAMM</name>
<dbReference type="InterPro" id="IPR003661">
    <property type="entry name" value="HisK_dim/P_dom"/>
</dbReference>
<keyword evidence="18" id="KW-1185">Reference proteome</keyword>
<reference evidence="17 18" key="1">
    <citation type="journal article" date="2019" name="Int. J. Syst. Evol. Microbiol.">
        <title>The Global Catalogue of Microorganisms (GCM) 10K type strain sequencing project: providing services to taxonomists for standard genome sequencing and annotation.</title>
        <authorList>
            <consortium name="The Broad Institute Genomics Platform"/>
            <consortium name="The Broad Institute Genome Sequencing Center for Infectious Disease"/>
            <person name="Wu L."/>
            <person name="Ma J."/>
        </authorList>
    </citation>
    <scope>NUCLEOTIDE SEQUENCE [LARGE SCALE GENOMIC DNA]</scope>
    <source>
        <strain evidence="17 18">JCM 14331</strain>
    </source>
</reference>
<gene>
    <name evidence="17" type="ORF">GCM10009098_11040</name>
</gene>
<evidence type="ECO:0000256" key="2">
    <source>
        <dbReference type="ARBA" id="ARBA00004651"/>
    </source>
</evidence>
<dbReference type="Gene3D" id="3.30.565.10">
    <property type="entry name" value="Histidine kinase-like ATPase, C-terminal domain"/>
    <property type="match status" value="1"/>
</dbReference>
<dbReference type="InterPro" id="IPR036890">
    <property type="entry name" value="HATPase_C_sf"/>
</dbReference>
<dbReference type="InterPro" id="IPR004358">
    <property type="entry name" value="Sig_transdc_His_kin-like_C"/>
</dbReference>
<dbReference type="Pfam" id="PF02518">
    <property type="entry name" value="HATPase_c"/>
    <property type="match status" value="1"/>
</dbReference>
<dbReference type="Proteomes" id="UP001501169">
    <property type="component" value="Unassembled WGS sequence"/>
</dbReference>
<dbReference type="PRINTS" id="PR00344">
    <property type="entry name" value="BCTRLSENSOR"/>
</dbReference>
<evidence type="ECO:0000256" key="12">
    <source>
        <dbReference type="ARBA" id="ARBA00023012"/>
    </source>
</evidence>
<dbReference type="InterPro" id="IPR003660">
    <property type="entry name" value="HAMP_dom"/>
</dbReference>
<dbReference type="SUPFAM" id="SSF158472">
    <property type="entry name" value="HAMP domain-like"/>
    <property type="match status" value="1"/>
</dbReference>
<dbReference type="InterPro" id="IPR036097">
    <property type="entry name" value="HisK_dim/P_sf"/>
</dbReference>
<organism evidence="17 18">
    <name type="scientific">Rheinheimera aquimaris</name>
    <dbReference type="NCBI Taxonomy" id="412437"/>
    <lineage>
        <taxon>Bacteria</taxon>
        <taxon>Pseudomonadati</taxon>
        <taxon>Pseudomonadota</taxon>
        <taxon>Gammaproteobacteria</taxon>
        <taxon>Chromatiales</taxon>
        <taxon>Chromatiaceae</taxon>
        <taxon>Rheinheimera</taxon>
    </lineage>
</organism>
<dbReference type="InterPro" id="IPR050398">
    <property type="entry name" value="HssS/ArlS-like"/>
</dbReference>
<keyword evidence="10 17" id="KW-0067">ATP-binding</keyword>
<evidence type="ECO:0000256" key="1">
    <source>
        <dbReference type="ARBA" id="ARBA00000085"/>
    </source>
</evidence>
<evidence type="ECO:0000256" key="4">
    <source>
        <dbReference type="ARBA" id="ARBA00022475"/>
    </source>
</evidence>
<dbReference type="RefSeq" id="WP_226766113.1">
    <property type="nucleotide sequence ID" value="NZ_BAAAEO010000002.1"/>
</dbReference>
<evidence type="ECO:0000256" key="5">
    <source>
        <dbReference type="ARBA" id="ARBA00022553"/>
    </source>
</evidence>
<dbReference type="SUPFAM" id="SSF47384">
    <property type="entry name" value="Homodimeric domain of signal transducing histidine kinase"/>
    <property type="match status" value="1"/>
</dbReference>
<dbReference type="Gene3D" id="6.10.340.10">
    <property type="match status" value="1"/>
</dbReference>
<keyword evidence="4" id="KW-1003">Cell membrane</keyword>
<evidence type="ECO:0000256" key="6">
    <source>
        <dbReference type="ARBA" id="ARBA00022679"/>
    </source>
</evidence>
<evidence type="ECO:0000259" key="16">
    <source>
        <dbReference type="PROSITE" id="PS50885"/>
    </source>
</evidence>
<evidence type="ECO:0000259" key="15">
    <source>
        <dbReference type="PROSITE" id="PS50109"/>
    </source>
</evidence>
<evidence type="ECO:0000256" key="7">
    <source>
        <dbReference type="ARBA" id="ARBA00022692"/>
    </source>
</evidence>
<dbReference type="SMART" id="SM00304">
    <property type="entry name" value="HAMP"/>
    <property type="match status" value="1"/>
</dbReference>
<evidence type="ECO:0000313" key="17">
    <source>
        <dbReference type="EMBL" id="GAA0545286.1"/>
    </source>
</evidence>
<dbReference type="CDD" id="cd00082">
    <property type="entry name" value="HisKA"/>
    <property type="match status" value="1"/>
</dbReference>
<dbReference type="EC" id="2.7.13.3" evidence="3"/>
<dbReference type="GO" id="GO:0005524">
    <property type="term" value="F:ATP binding"/>
    <property type="evidence" value="ECO:0007669"/>
    <property type="project" value="UniProtKB-KW"/>
</dbReference>
<evidence type="ECO:0000256" key="11">
    <source>
        <dbReference type="ARBA" id="ARBA00022989"/>
    </source>
</evidence>
<protein>
    <recommendedName>
        <fullName evidence="3">histidine kinase</fullName>
        <ecNumber evidence="3">2.7.13.3</ecNumber>
    </recommendedName>
</protein>
<evidence type="ECO:0000256" key="14">
    <source>
        <dbReference type="SAM" id="Phobius"/>
    </source>
</evidence>
<evidence type="ECO:0000256" key="10">
    <source>
        <dbReference type="ARBA" id="ARBA00022840"/>
    </source>
</evidence>
<comment type="catalytic activity">
    <reaction evidence="1">
        <text>ATP + protein L-histidine = ADP + protein N-phospho-L-histidine.</text>
        <dbReference type="EC" id="2.7.13.3"/>
    </reaction>
</comment>
<dbReference type="Pfam" id="PF00672">
    <property type="entry name" value="HAMP"/>
    <property type="match status" value="1"/>
</dbReference>
<evidence type="ECO:0000256" key="9">
    <source>
        <dbReference type="ARBA" id="ARBA00022777"/>
    </source>
</evidence>
<dbReference type="CDD" id="cd06225">
    <property type="entry name" value="HAMP"/>
    <property type="match status" value="1"/>
</dbReference>
<keyword evidence="11 14" id="KW-1133">Transmembrane helix</keyword>
<accession>A0ABN1DJK5</accession>
<proteinExistence type="predicted"/>
<dbReference type="PROSITE" id="PS50109">
    <property type="entry name" value="HIS_KIN"/>
    <property type="match status" value="1"/>
</dbReference>
<feature type="transmembrane region" description="Helical" evidence="14">
    <location>
        <begin position="141"/>
        <end position="166"/>
    </location>
</feature>
<dbReference type="PANTHER" id="PTHR45528">
    <property type="entry name" value="SENSOR HISTIDINE KINASE CPXA"/>
    <property type="match status" value="1"/>
</dbReference>
<feature type="domain" description="Histidine kinase" evidence="15">
    <location>
        <begin position="226"/>
        <end position="443"/>
    </location>
</feature>
<dbReference type="InterPro" id="IPR005467">
    <property type="entry name" value="His_kinase_dom"/>
</dbReference>
<comment type="subcellular location">
    <subcellularLocation>
        <location evidence="2">Cell membrane</location>
        <topology evidence="2">Multi-pass membrane protein</topology>
    </subcellularLocation>
</comment>
<dbReference type="SUPFAM" id="SSF55874">
    <property type="entry name" value="ATPase domain of HSP90 chaperone/DNA topoisomerase II/histidine kinase"/>
    <property type="match status" value="1"/>
</dbReference>
<evidence type="ECO:0000313" key="18">
    <source>
        <dbReference type="Proteomes" id="UP001501169"/>
    </source>
</evidence>
<evidence type="ECO:0000256" key="3">
    <source>
        <dbReference type="ARBA" id="ARBA00012438"/>
    </source>
</evidence>
<dbReference type="SMART" id="SM00387">
    <property type="entry name" value="HATPase_c"/>
    <property type="match status" value="1"/>
</dbReference>
<dbReference type="PROSITE" id="PS50885">
    <property type="entry name" value="HAMP"/>
    <property type="match status" value="1"/>
</dbReference>
<keyword evidence="13 14" id="KW-0472">Membrane</keyword>
<keyword evidence="12" id="KW-0902">Two-component regulatory system</keyword>
<keyword evidence="7 14" id="KW-0812">Transmembrane</keyword>
<evidence type="ECO:0000256" key="13">
    <source>
        <dbReference type="ARBA" id="ARBA00023136"/>
    </source>
</evidence>
<feature type="domain" description="HAMP" evidence="16">
    <location>
        <begin position="163"/>
        <end position="218"/>
    </location>
</feature>
<comment type="caution">
    <text evidence="17">The sequence shown here is derived from an EMBL/GenBank/DDBJ whole genome shotgun (WGS) entry which is preliminary data.</text>
</comment>
<keyword evidence="9" id="KW-0418">Kinase</keyword>
<sequence>MYRFFQRIFLSVWIIIITTALLTSVVAQWLPEGATKTSPPFYQRMAENVAIGIGIKLQQQQTIDAQSLEREYILDAENVIQIYVIAPDGKELLGREHNFGPDLSSIQDEDGLAVIRQGLGGYTVIGVRNYFPIAKLLITPWARLTLAVTALLVSIIVSLALSRFIVQPIRLIREAGQKVASGDLSISVAHHVAGRRDDIAMLAKDFDLMTEKIYQLLERQKRLMRDVSHELRSPLARLQALFSLSRQKLDQQDGKLDIDYIDRMEVESERLNLLIERILVFTRLESFNEINRHTTDLIDLLNVIAEDASIEGFAQNKDVLVMGLEKCILKLDSALIQSAFENIIRNALRYTEINTNVVVRVSNLETTIEVEICDSGPGVPEQDLTSLFEPFFRVEAARTHSMGGGGIGLAIAQRAVQLHGGTIKAENRDEGGLKVIVTLPNTIS</sequence>